<gene>
    <name evidence="7" type="ORF">BHE16_08005</name>
    <name evidence="8" type="ORF">HD598_001445</name>
</gene>
<evidence type="ECO:0000256" key="6">
    <source>
        <dbReference type="RuleBase" id="RU003707"/>
    </source>
</evidence>
<dbReference type="GO" id="GO:0006635">
    <property type="term" value="P:fatty acid beta-oxidation"/>
    <property type="evidence" value="ECO:0007669"/>
    <property type="project" value="TreeGrafter"/>
</dbReference>
<dbReference type="AlphaFoldDB" id="A0A1L2ZNF0"/>
<dbReference type="CDD" id="cd06558">
    <property type="entry name" value="crotonase-like"/>
    <property type="match status" value="1"/>
</dbReference>
<dbReference type="InterPro" id="IPR001753">
    <property type="entry name" value="Enoyl-CoA_hydra/iso"/>
</dbReference>
<keyword evidence="9" id="KW-1185">Reference proteome</keyword>
<dbReference type="STRING" id="556325.BHE16_08005"/>
<dbReference type="EMBL" id="CP018135">
    <property type="protein sequence ID" value="APF40955.1"/>
    <property type="molecule type" value="Genomic_DNA"/>
</dbReference>
<dbReference type="RefSeq" id="WP_071894431.1">
    <property type="nucleotide sequence ID" value="NZ_BAAARH010000013.1"/>
</dbReference>
<dbReference type="GO" id="GO:0004300">
    <property type="term" value="F:enoyl-CoA hydratase activity"/>
    <property type="evidence" value="ECO:0007669"/>
    <property type="project" value="UniProtKB-EC"/>
</dbReference>
<dbReference type="EMBL" id="JACHDR010000001">
    <property type="protein sequence ID" value="MBB5512758.1"/>
    <property type="molecule type" value="Genomic_DNA"/>
</dbReference>
<dbReference type="PANTHER" id="PTHR11941">
    <property type="entry name" value="ENOYL-COA HYDRATASE-RELATED"/>
    <property type="match status" value="1"/>
</dbReference>
<reference evidence="8 10" key="2">
    <citation type="submission" date="2020-08" db="EMBL/GenBank/DDBJ databases">
        <title>Sequencing the genomes of 1000 actinobacteria strains.</title>
        <authorList>
            <person name="Klenk H.-P."/>
        </authorList>
    </citation>
    <scope>NUCLEOTIDE SEQUENCE [LARGE SCALE GENOMIC DNA]</scope>
    <source>
        <strain evidence="8 10">DSM 105783</strain>
    </source>
</reference>
<dbReference type="PANTHER" id="PTHR11941:SF54">
    <property type="entry name" value="ENOYL-COA HYDRATASE, MITOCHONDRIAL"/>
    <property type="match status" value="1"/>
</dbReference>
<comment type="similarity">
    <text evidence="1 6">Belongs to the enoyl-CoA hydratase/isomerase family.</text>
</comment>
<accession>A0A1L2ZNF0</accession>
<dbReference type="PROSITE" id="PS00166">
    <property type="entry name" value="ENOYL_COA_HYDRATASE"/>
    <property type="match status" value="1"/>
</dbReference>
<dbReference type="FunFam" id="3.90.226.10:FF:000009">
    <property type="entry name" value="Carnitinyl-CoA dehydratase"/>
    <property type="match status" value="1"/>
</dbReference>
<dbReference type="SUPFAM" id="SSF52096">
    <property type="entry name" value="ClpP/crotonase"/>
    <property type="match status" value="1"/>
</dbReference>
<evidence type="ECO:0000256" key="3">
    <source>
        <dbReference type="ARBA" id="ARBA00023239"/>
    </source>
</evidence>
<comment type="catalytic activity">
    <reaction evidence="4">
        <text>a (3S)-3-hydroxyacyl-CoA = a (2E)-enoyl-CoA + H2O</text>
        <dbReference type="Rhea" id="RHEA:16105"/>
        <dbReference type="ChEBI" id="CHEBI:15377"/>
        <dbReference type="ChEBI" id="CHEBI:57318"/>
        <dbReference type="ChEBI" id="CHEBI:58856"/>
        <dbReference type="EC" id="4.2.1.17"/>
    </reaction>
</comment>
<evidence type="ECO:0000256" key="2">
    <source>
        <dbReference type="ARBA" id="ARBA00012076"/>
    </source>
</evidence>
<dbReference type="Proteomes" id="UP000183530">
    <property type="component" value="Chromosome"/>
</dbReference>
<dbReference type="Gene3D" id="1.10.12.10">
    <property type="entry name" value="Lyase 2-enoyl-coa Hydratase, Chain A, domain 2"/>
    <property type="match status" value="1"/>
</dbReference>
<dbReference type="EC" id="4.2.1.17" evidence="2"/>
<evidence type="ECO:0000313" key="9">
    <source>
        <dbReference type="Proteomes" id="UP000183530"/>
    </source>
</evidence>
<dbReference type="FunFam" id="1.10.12.10:FF:000001">
    <property type="entry name" value="Probable enoyl-CoA hydratase, mitochondrial"/>
    <property type="match status" value="1"/>
</dbReference>
<evidence type="ECO:0000256" key="4">
    <source>
        <dbReference type="ARBA" id="ARBA00023709"/>
    </source>
</evidence>
<protein>
    <recommendedName>
        <fullName evidence="2">enoyl-CoA hydratase</fullName>
        <ecNumber evidence="2">4.2.1.17</ecNumber>
    </recommendedName>
</protein>
<dbReference type="InterPro" id="IPR029045">
    <property type="entry name" value="ClpP/crotonase-like_dom_sf"/>
</dbReference>
<evidence type="ECO:0000313" key="8">
    <source>
        <dbReference type="EMBL" id="MBB5512758.1"/>
    </source>
</evidence>
<evidence type="ECO:0000313" key="7">
    <source>
        <dbReference type="EMBL" id="APF40955.1"/>
    </source>
</evidence>
<reference evidence="7 9" key="1">
    <citation type="submission" date="2016-11" db="EMBL/GenBank/DDBJ databases">
        <title>Genome sequencing of Zhihengliuella aestuarii B18 antagonistic to Plasmodiophora brassicae.</title>
        <authorList>
            <person name="Luo Y."/>
        </authorList>
    </citation>
    <scope>NUCLEOTIDE SEQUENCE [LARGE SCALE GENOMIC DNA]</scope>
    <source>
        <strain evidence="7 9">B18</strain>
    </source>
</reference>
<dbReference type="OrthoDB" id="9790967at2"/>
<dbReference type="InterPro" id="IPR014748">
    <property type="entry name" value="Enoyl-CoA_hydra_C"/>
</dbReference>
<sequence length="269" mass="28737">MDFSGLENLVIEQDGPALVVTVNRPAALNALSQAVVSEFERLVTQLEMAGTDAKWPVRGVIITGGGEKSFVAGADIAEMNAMSPDQALAYGQSMQAVTLRLERLPLPVIAAVNGFALGGGCELAMACDFIYASERASFGQPEVNLGLVPGFGGSVRLQQRVGVGIARELIFTGRRIKVDEALRIGLVNRAFGSVEEMLDAAKATIAEIAEKSPTAVANAKSAMHSMIHLSVEDGLAEEARSFYQAFHTEDSKEGRAAFIEKRSPQWRGR</sequence>
<dbReference type="Proteomes" id="UP000580797">
    <property type="component" value="Unassembled WGS sequence"/>
</dbReference>
<dbReference type="KEGG" id="nae:BHE16_08005"/>
<comment type="catalytic activity">
    <reaction evidence="5">
        <text>a 4-saturated-(3S)-3-hydroxyacyl-CoA = a (3E)-enoyl-CoA + H2O</text>
        <dbReference type="Rhea" id="RHEA:20724"/>
        <dbReference type="ChEBI" id="CHEBI:15377"/>
        <dbReference type="ChEBI" id="CHEBI:58521"/>
        <dbReference type="ChEBI" id="CHEBI:137480"/>
        <dbReference type="EC" id="4.2.1.17"/>
    </reaction>
</comment>
<keyword evidence="3 8" id="KW-0456">Lyase</keyword>
<dbReference type="InterPro" id="IPR018376">
    <property type="entry name" value="Enoyl-CoA_hyd/isom_CS"/>
</dbReference>
<organism evidence="7 9">
    <name type="scientific">Neomicrococcus aestuarii</name>
    <dbReference type="NCBI Taxonomy" id="556325"/>
    <lineage>
        <taxon>Bacteria</taxon>
        <taxon>Bacillati</taxon>
        <taxon>Actinomycetota</taxon>
        <taxon>Actinomycetes</taxon>
        <taxon>Micrococcales</taxon>
        <taxon>Micrococcaceae</taxon>
        <taxon>Neomicrococcus</taxon>
    </lineage>
</organism>
<name>A0A1L2ZNF0_9MICC</name>
<proteinExistence type="inferred from homology"/>
<evidence type="ECO:0000256" key="5">
    <source>
        <dbReference type="ARBA" id="ARBA00023717"/>
    </source>
</evidence>
<evidence type="ECO:0000256" key="1">
    <source>
        <dbReference type="ARBA" id="ARBA00005254"/>
    </source>
</evidence>
<evidence type="ECO:0000313" key="10">
    <source>
        <dbReference type="Proteomes" id="UP000580797"/>
    </source>
</evidence>
<dbReference type="Pfam" id="PF00378">
    <property type="entry name" value="ECH_1"/>
    <property type="match status" value="1"/>
</dbReference>
<dbReference type="Gene3D" id="3.90.226.10">
    <property type="entry name" value="2-enoyl-CoA Hydratase, Chain A, domain 1"/>
    <property type="match status" value="1"/>
</dbReference>